<feature type="region of interest" description="Disordered" evidence="1">
    <location>
        <begin position="147"/>
        <end position="173"/>
    </location>
</feature>
<dbReference type="Proteomes" id="UP000187203">
    <property type="component" value="Unassembled WGS sequence"/>
</dbReference>
<reference evidence="3" key="1">
    <citation type="submission" date="2013-09" db="EMBL/GenBank/DDBJ databases">
        <title>Corchorus olitorius genome sequencing.</title>
        <authorList>
            <person name="Alam M."/>
            <person name="Haque M.S."/>
            <person name="Islam M.S."/>
            <person name="Emdad E.M."/>
            <person name="Islam M.M."/>
            <person name="Ahmed B."/>
            <person name="Halim A."/>
            <person name="Hossen Q.M.M."/>
            <person name="Hossain M.Z."/>
            <person name="Ahmed R."/>
            <person name="Khan M.M."/>
            <person name="Islam R."/>
            <person name="Rashid M.M."/>
            <person name="Khan S.A."/>
            <person name="Rahman M.S."/>
            <person name="Alam M."/>
            <person name="Yahiya A.S."/>
            <person name="Khan M.S."/>
            <person name="Azam M.S."/>
            <person name="Haque T."/>
            <person name="Lashkar M.Z.H."/>
            <person name="Akhand A.I."/>
            <person name="Morshed G."/>
            <person name="Roy S."/>
            <person name="Uddin K.S."/>
            <person name="Rabeya T."/>
            <person name="Hossain A.S."/>
            <person name="Chowdhury A."/>
            <person name="Snigdha A.R."/>
            <person name="Mortoza M.S."/>
            <person name="Matin S.A."/>
            <person name="Hoque S.M.E."/>
            <person name="Islam M.K."/>
            <person name="Roy D.K."/>
            <person name="Haider R."/>
            <person name="Moosa M.M."/>
            <person name="Elias S.M."/>
            <person name="Hasan A.M."/>
            <person name="Jahan S."/>
            <person name="Shafiuddin M."/>
            <person name="Mahmood N."/>
            <person name="Shommy N.S."/>
        </authorList>
    </citation>
    <scope>NUCLEOTIDE SEQUENCE [LARGE SCALE GENOMIC DNA]</scope>
    <source>
        <strain evidence="3">cv. O-4</strain>
    </source>
</reference>
<dbReference type="EMBL" id="AWUE01015719">
    <property type="protein sequence ID" value="OMO96000.1"/>
    <property type="molecule type" value="Genomic_DNA"/>
</dbReference>
<dbReference type="AlphaFoldDB" id="A0A1R3JMM4"/>
<feature type="compositionally biased region" description="Low complexity" evidence="1">
    <location>
        <begin position="92"/>
        <end position="101"/>
    </location>
</feature>
<feature type="region of interest" description="Disordered" evidence="1">
    <location>
        <begin position="1"/>
        <end position="119"/>
    </location>
</feature>
<feature type="compositionally biased region" description="Basic residues" evidence="1">
    <location>
        <begin position="25"/>
        <end position="36"/>
    </location>
</feature>
<accession>A0A1R3JMM4</accession>
<dbReference type="OrthoDB" id="1939383at2759"/>
<feature type="compositionally biased region" description="Polar residues" evidence="1">
    <location>
        <begin position="49"/>
        <end position="62"/>
    </location>
</feature>
<feature type="compositionally biased region" description="Low complexity" evidence="1">
    <location>
        <begin position="147"/>
        <end position="158"/>
    </location>
</feature>
<feature type="compositionally biased region" description="Low complexity" evidence="1">
    <location>
        <begin position="239"/>
        <end position="249"/>
    </location>
</feature>
<evidence type="ECO:0000313" key="3">
    <source>
        <dbReference type="Proteomes" id="UP000187203"/>
    </source>
</evidence>
<gene>
    <name evidence="2" type="ORF">COLO4_15559</name>
</gene>
<evidence type="ECO:0000313" key="2">
    <source>
        <dbReference type="EMBL" id="OMO96000.1"/>
    </source>
</evidence>
<sequence length="257" mass="27460">MMGRADWPKTPGNQLPIQPPPFKRVPGRPKTARRKKRDEPNKDDIHLSRQGQIQTCSACKQQGHNKRSRICPNKGMEQTRSAFTPTSPPSQPSSSAARAPSNMSEPAVQQASASATGESAEINASGTFLFSVSGAESQTVSTQFNISASASSIPSMPATKKSRPLPKILTMPPRSGEFCVVDEVGNVHGLKRGRSSPASVAKLKKNAPTIAENRGASQASQAPVRRSPRNLKKSNGDEGQSQTTTSSKGMKGKKKLF</sequence>
<protein>
    <submittedName>
        <fullName evidence="2">Uncharacterized protein</fullName>
    </submittedName>
</protein>
<feature type="region of interest" description="Disordered" evidence="1">
    <location>
        <begin position="189"/>
        <end position="257"/>
    </location>
</feature>
<organism evidence="2 3">
    <name type="scientific">Corchorus olitorius</name>
    <dbReference type="NCBI Taxonomy" id="93759"/>
    <lineage>
        <taxon>Eukaryota</taxon>
        <taxon>Viridiplantae</taxon>
        <taxon>Streptophyta</taxon>
        <taxon>Embryophyta</taxon>
        <taxon>Tracheophyta</taxon>
        <taxon>Spermatophyta</taxon>
        <taxon>Magnoliopsida</taxon>
        <taxon>eudicotyledons</taxon>
        <taxon>Gunneridae</taxon>
        <taxon>Pentapetalae</taxon>
        <taxon>rosids</taxon>
        <taxon>malvids</taxon>
        <taxon>Malvales</taxon>
        <taxon>Malvaceae</taxon>
        <taxon>Grewioideae</taxon>
        <taxon>Apeibeae</taxon>
        <taxon>Corchorus</taxon>
    </lineage>
</organism>
<name>A0A1R3JMM4_9ROSI</name>
<evidence type="ECO:0000256" key="1">
    <source>
        <dbReference type="SAM" id="MobiDB-lite"/>
    </source>
</evidence>
<feature type="compositionally biased region" description="Basic and acidic residues" evidence="1">
    <location>
        <begin position="37"/>
        <end position="47"/>
    </location>
</feature>
<comment type="caution">
    <text evidence="2">The sequence shown here is derived from an EMBL/GenBank/DDBJ whole genome shotgun (WGS) entry which is preliminary data.</text>
</comment>
<keyword evidence="3" id="KW-1185">Reference proteome</keyword>
<proteinExistence type="predicted"/>
<feature type="compositionally biased region" description="Polar residues" evidence="1">
    <location>
        <begin position="102"/>
        <end position="119"/>
    </location>
</feature>